<dbReference type="WBParaSite" id="nRc.2.0.1.t03592-RA">
    <property type="protein sequence ID" value="nRc.2.0.1.t03592-RA"/>
    <property type="gene ID" value="nRc.2.0.1.g03592"/>
</dbReference>
<dbReference type="AlphaFoldDB" id="A0A915HQF2"/>
<evidence type="ECO:0000256" key="1">
    <source>
        <dbReference type="SAM" id="MobiDB-lite"/>
    </source>
</evidence>
<reference evidence="3" key="1">
    <citation type="submission" date="2022-11" db="UniProtKB">
        <authorList>
            <consortium name="WormBaseParasite"/>
        </authorList>
    </citation>
    <scope>IDENTIFICATION</scope>
</reference>
<organism evidence="2 3">
    <name type="scientific">Romanomermis culicivorax</name>
    <name type="common">Nematode worm</name>
    <dbReference type="NCBI Taxonomy" id="13658"/>
    <lineage>
        <taxon>Eukaryota</taxon>
        <taxon>Metazoa</taxon>
        <taxon>Ecdysozoa</taxon>
        <taxon>Nematoda</taxon>
        <taxon>Enoplea</taxon>
        <taxon>Dorylaimia</taxon>
        <taxon>Mermithida</taxon>
        <taxon>Mermithoidea</taxon>
        <taxon>Mermithidae</taxon>
        <taxon>Romanomermis</taxon>
    </lineage>
</organism>
<protein>
    <submittedName>
        <fullName evidence="3">Uncharacterized protein</fullName>
    </submittedName>
</protein>
<accession>A0A915HQF2</accession>
<dbReference type="Proteomes" id="UP000887565">
    <property type="component" value="Unplaced"/>
</dbReference>
<evidence type="ECO:0000313" key="2">
    <source>
        <dbReference type="Proteomes" id="UP000887565"/>
    </source>
</evidence>
<keyword evidence="2" id="KW-1185">Reference proteome</keyword>
<name>A0A915HQF2_ROMCU</name>
<proteinExistence type="predicted"/>
<sequence>MKMQYNGTGFLHKLDNDDSQVTLINPVTVFTMKKSTSHQNLSSTSTTTYGNGTFTEKLNENQRQHKRPSATTDELRNMLKKLKKSLAIERTLAVEDESYYKSALSSNISL</sequence>
<feature type="region of interest" description="Disordered" evidence="1">
    <location>
        <begin position="35"/>
        <end position="72"/>
    </location>
</feature>
<evidence type="ECO:0000313" key="3">
    <source>
        <dbReference type="WBParaSite" id="nRc.2.0.1.t03592-RA"/>
    </source>
</evidence>